<sequence length="571" mass="60555">MQRLFLLVAINLLLLFQCGSSSQDEERASLILNQFLLNGTGALSYSPTDCSAIANPNDPFFNYQWHLRNTGQAMYSASQSAGLAGMDLNVSTVWQNGLSGKGSIIGIVDDGVLLDHEDLLPNARSDSVNFLFGSNGLAKNDTGGQLANHGTSVAGLISARGGNSIGVTGVAPCSSFTAFNFLSRPTDTNLTISLSENKQIHISNNSWGSTDGSGHYQSAPSIFFSAIESGIKNGRNQLGTIYVWAAGNGAGTLGEPVGTEVDNSNYDGYTNHYGTITVTGILNDGTRASYSEKGTNLWLAAFTGRDGIVNTALSTTDNFGTGVEWGYNPGDGSTAFPVSSSYNFSNQKYHNSFNGTSGAAPQVAGVIALLLEKYPNLTWRDTKKILAKSAKQVNPSHSSWVTTGKAYTFSNVFGFGAVDAAQALNIASSWTSVGSSSSLKVYTKEANISHAINTSGTFTSYSISISGSGITKIESIQLYLSSDHTNPGELTMELEAQDGIKFEFHENHLCYSGPKKTLPTINCSALSNHPFGINGFLDYAADGTWKINVKDTNTGTAAGNLTKYKIIFYGS</sequence>
<dbReference type="InterPro" id="IPR034182">
    <property type="entry name" value="Kexin/furin"/>
</dbReference>
<name>A0A2P2E2P5_9LEPT</name>
<comment type="caution">
    <text evidence="11">The sequence shown here is derived from an EMBL/GenBank/DDBJ whole genome shotgun (WGS) entry which is preliminary data.</text>
</comment>
<dbReference type="SUPFAM" id="SSF52743">
    <property type="entry name" value="Subtilisin-like"/>
    <property type="match status" value="1"/>
</dbReference>
<organism evidence="11 12">
    <name type="scientific">Leptospira ryugenii</name>
    <dbReference type="NCBI Taxonomy" id="1917863"/>
    <lineage>
        <taxon>Bacteria</taxon>
        <taxon>Pseudomonadati</taxon>
        <taxon>Spirochaetota</taxon>
        <taxon>Spirochaetia</taxon>
        <taxon>Leptospirales</taxon>
        <taxon>Leptospiraceae</taxon>
        <taxon>Leptospira</taxon>
    </lineage>
</organism>
<dbReference type="GO" id="GO:0005737">
    <property type="term" value="C:cytoplasm"/>
    <property type="evidence" value="ECO:0007669"/>
    <property type="project" value="UniProtKB-ARBA"/>
</dbReference>
<feature type="active site" description="Charge relay system" evidence="7 8">
    <location>
        <position position="149"/>
    </location>
</feature>
<dbReference type="GO" id="GO:0016020">
    <property type="term" value="C:membrane"/>
    <property type="evidence" value="ECO:0007669"/>
    <property type="project" value="TreeGrafter"/>
</dbReference>
<dbReference type="InterPro" id="IPR000209">
    <property type="entry name" value="Peptidase_S8/S53_dom"/>
</dbReference>
<evidence type="ECO:0000256" key="6">
    <source>
        <dbReference type="ARBA" id="ARBA00022837"/>
    </source>
</evidence>
<dbReference type="PRINTS" id="PR00723">
    <property type="entry name" value="SUBTILISIN"/>
</dbReference>
<evidence type="ECO:0000256" key="4">
    <source>
        <dbReference type="ARBA" id="ARBA00022801"/>
    </source>
</evidence>
<keyword evidence="2 8" id="KW-0645">Protease</keyword>
<dbReference type="AlphaFoldDB" id="A0A2P2E2P5"/>
<dbReference type="GO" id="GO:0004252">
    <property type="term" value="F:serine-type endopeptidase activity"/>
    <property type="evidence" value="ECO:0007669"/>
    <property type="project" value="UniProtKB-UniRule"/>
</dbReference>
<dbReference type="GO" id="GO:0012505">
    <property type="term" value="C:endomembrane system"/>
    <property type="evidence" value="ECO:0007669"/>
    <property type="project" value="UniProtKB-ARBA"/>
</dbReference>
<dbReference type="PROSITE" id="PS00138">
    <property type="entry name" value="SUBTILASE_SER"/>
    <property type="match status" value="1"/>
</dbReference>
<keyword evidence="5 8" id="KW-0720">Serine protease</keyword>
<dbReference type="Pfam" id="PF00082">
    <property type="entry name" value="Peptidase_S8"/>
    <property type="match status" value="1"/>
</dbReference>
<dbReference type="PROSITE" id="PS00137">
    <property type="entry name" value="SUBTILASE_HIS"/>
    <property type="match status" value="1"/>
</dbReference>
<dbReference type="Gene3D" id="2.60.120.260">
    <property type="entry name" value="Galactose-binding domain-like"/>
    <property type="match status" value="1"/>
</dbReference>
<dbReference type="GO" id="GO:0016485">
    <property type="term" value="P:protein processing"/>
    <property type="evidence" value="ECO:0007669"/>
    <property type="project" value="TreeGrafter"/>
</dbReference>
<feature type="chain" id="PRO_5015193279" evidence="9">
    <location>
        <begin position="24"/>
        <end position="571"/>
    </location>
</feature>
<dbReference type="InterPro" id="IPR022398">
    <property type="entry name" value="Peptidase_S8_His-AS"/>
</dbReference>
<dbReference type="InterPro" id="IPR015500">
    <property type="entry name" value="Peptidase_S8_subtilisin-rel"/>
</dbReference>
<evidence type="ECO:0000256" key="3">
    <source>
        <dbReference type="ARBA" id="ARBA00022729"/>
    </source>
</evidence>
<reference evidence="11 12" key="1">
    <citation type="submission" date="2018-02" db="EMBL/GenBank/DDBJ databases">
        <title>Novel Leptospira species isolated from soil and water in Japan.</title>
        <authorList>
            <person name="Nakao R."/>
            <person name="Masuzawa T."/>
        </authorList>
    </citation>
    <scope>NUCLEOTIDE SEQUENCE [LARGE SCALE GENOMIC DNA]</scope>
    <source>
        <strain evidence="11 12">YH101</strain>
    </source>
</reference>
<evidence type="ECO:0000256" key="8">
    <source>
        <dbReference type="PROSITE-ProRule" id="PRU01240"/>
    </source>
</evidence>
<dbReference type="EMBL" id="BFBB01000008">
    <property type="protein sequence ID" value="GBF51124.1"/>
    <property type="molecule type" value="Genomic_DNA"/>
</dbReference>
<dbReference type="Pfam" id="PF01483">
    <property type="entry name" value="P_proprotein"/>
    <property type="match status" value="1"/>
</dbReference>
<dbReference type="OrthoDB" id="9790784at2"/>
<feature type="active site" description="Charge relay system" evidence="7 8">
    <location>
        <position position="357"/>
    </location>
</feature>
<evidence type="ECO:0000313" key="11">
    <source>
        <dbReference type="EMBL" id="GBF51124.1"/>
    </source>
</evidence>
<dbReference type="CDD" id="cd04059">
    <property type="entry name" value="Peptidases_S8_Protein_convertases_Kexins_Furin-like"/>
    <property type="match status" value="1"/>
</dbReference>
<evidence type="ECO:0000256" key="5">
    <source>
        <dbReference type="ARBA" id="ARBA00022825"/>
    </source>
</evidence>
<evidence type="ECO:0000313" key="12">
    <source>
        <dbReference type="Proteomes" id="UP000245133"/>
    </source>
</evidence>
<dbReference type="InterPro" id="IPR008979">
    <property type="entry name" value="Galactose-bd-like_sf"/>
</dbReference>
<evidence type="ECO:0000256" key="9">
    <source>
        <dbReference type="SAM" id="SignalP"/>
    </source>
</evidence>
<dbReference type="PANTHER" id="PTHR42884">
    <property type="entry name" value="PROPROTEIN CONVERTASE SUBTILISIN/KEXIN-RELATED"/>
    <property type="match status" value="1"/>
</dbReference>
<dbReference type="Gene3D" id="3.40.50.200">
    <property type="entry name" value="Peptidase S8/S53 domain"/>
    <property type="match status" value="1"/>
</dbReference>
<dbReference type="InterPro" id="IPR023828">
    <property type="entry name" value="Peptidase_S8_Ser-AS"/>
</dbReference>
<dbReference type="Proteomes" id="UP000245133">
    <property type="component" value="Unassembled WGS sequence"/>
</dbReference>
<evidence type="ECO:0000259" key="10">
    <source>
        <dbReference type="PROSITE" id="PS51829"/>
    </source>
</evidence>
<comment type="similarity">
    <text evidence="1">Belongs to the peptidase S8 family. Furin subfamily.</text>
</comment>
<feature type="domain" description="P/Homo B" evidence="10">
    <location>
        <begin position="425"/>
        <end position="571"/>
    </location>
</feature>
<dbReference type="InterPro" id="IPR036852">
    <property type="entry name" value="Peptidase_S8/S53_dom_sf"/>
</dbReference>
<dbReference type="InterPro" id="IPR023827">
    <property type="entry name" value="Peptidase_S8_Asp-AS"/>
</dbReference>
<feature type="signal peptide" evidence="9">
    <location>
        <begin position="1"/>
        <end position="23"/>
    </location>
</feature>
<accession>A0A2P2E2P5</accession>
<keyword evidence="4 8" id="KW-0378">Hydrolase</keyword>
<proteinExistence type="inferred from homology"/>
<evidence type="ECO:0000256" key="7">
    <source>
        <dbReference type="PIRSR" id="PIRSR615500-1"/>
    </source>
</evidence>
<evidence type="ECO:0000256" key="1">
    <source>
        <dbReference type="ARBA" id="ARBA00005325"/>
    </source>
</evidence>
<feature type="active site" description="Charge relay system" evidence="7 8">
    <location>
        <position position="109"/>
    </location>
</feature>
<keyword evidence="12" id="KW-1185">Reference proteome</keyword>
<gene>
    <name evidence="11" type="ORF">LPTSP4_26550</name>
</gene>
<dbReference type="RefSeq" id="WP_108977482.1">
    <property type="nucleotide sequence ID" value="NZ_BFBB01000008.1"/>
</dbReference>
<dbReference type="InterPro" id="IPR002884">
    <property type="entry name" value="P_dom"/>
</dbReference>
<keyword evidence="6" id="KW-0106">Calcium</keyword>
<evidence type="ECO:0000256" key="2">
    <source>
        <dbReference type="ARBA" id="ARBA00022670"/>
    </source>
</evidence>
<dbReference type="PROSITE" id="PS00136">
    <property type="entry name" value="SUBTILASE_ASP"/>
    <property type="match status" value="1"/>
</dbReference>
<dbReference type="SUPFAM" id="SSF49785">
    <property type="entry name" value="Galactose-binding domain-like"/>
    <property type="match status" value="1"/>
</dbReference>
<protein>
    <submittedName>
        <fullName evidence="11">Convertase P-domain protein</fullName>
    </submittedName>
</protein>
<dbReference type="PANTHER" id="PTHR42884:SF14">
    <property type="entry name" value="NEUROENDOCRINE CONVERTASE 1"/>
    <property type="match status" value="1"/>
</dbReference>
<dbReference type="PROSITE" id="PS51892">
    <property type="entry name" value="SUBTILASE"/>
    <property type="match status" value="1"/>
</dbReference>
<keyword evidence="3 9" id="KW-0732">Signal</keyword>
<dbReference type="PROSITE" id="PS51829">
    <property type="entry name" value="P_HOMO_B"/>
    <property type="match status" value="1"/>
</dbReference>